<keyword evidence="1" id="KW-0812">Transmembrane</keyword>
<name>A0A1S1RIP4_9ACTN</name>
<keyword evidence="4" id="KW-1185">Reference proteome</keyword>
<keyword evidence="2" id="KW-0732">Signal</keyword>
<feature type="chain" id="PRO_5010233094" evidence="2">
    <location>
        <begin position="23"/>
        <end position="278"/>
    </location>
</feature>
<dbReference type="OrthoDB" id="3260856at2"/>
<sequence length="278" mass="29618">MRRHLLWTVPLALTVVSGALNAAVLPDDGQTTSAGNARTAAGVITGLVCLVSLAATLVLGMVAIVEAHRADRARAAATAAAHQASARDAARQGWDGAAYLLRHLTAGQFPAPTTIWGLVLRPGEEAHLVLPAVYSRYYGGDSSYTHVNGFFMGSLPFVAAGYALTAMGNTARRNAALAEAAQRWRDHETVQVVVTNQRLVCQTWSSWMTFDYAGVRAFYPEPENWSLVLDFPDTPPLRLSGANSPAIAAYVTWALHGVRGLRGHPALAPLRAAARLPS</sequence>
<comment type="caution">
    <text evidence="3">The sequence shown here is derived from an EMBL/GenBank/DDBJ whole genome shotgun (WGS) entry which is preliminary data.</text>
</comment>
<keyword evidence="1" id="KW-1133">Transmembrane helix</keyword>
<evidence type="ECO:0000313" key="4">
    <source>
        <dbReference type="Proteomes" id="UP000179627"/>
    </source>
</evidence>
<evidence type="ECO:0000256" key="1">
    <source>
        <dbReference type="SAM" id="Phobius"/>
    </source>
</evidence>
<dbReference type="Proteomes" id="UP000179627">
    <property type="component" value="Unassembled WGS sequence"/>
</dbReference>
<dbReference type="EMBL" id="MBLM01000001">
    <property type="protein sequence ID" value="OHV46678.1"/>
    <property type="molecule type" value="Genomic_DNA"/>
</dbReference>
<accession>A0A1S1RIP4</accession>
<evidence type="ECO:0000313" key="3">
    <source>
        <dbReference type="EMBL" id="OHV46678.1"/>
    </source>
</evidence>
<organism evidence="3 4">
    <name type="scientific">Parafrankia colletiae</name>
    <dbReference type="NCBI Taxonomy" id="573497"/>
    <lineage>
        <taxon>Bacteria</taxon>
        <taxon>Bacillati</taxon>
        <taxon>Actinomycetota</taxon>
        <taxon>Actinomycetes</taxon>
        <taxon>Frankiales</taxon>
        <taxon>Frankiaceae</taxon>
        <taxon>Parafrankia</taxon>
    </lineage>
</organism>
<proteinExistence type="predicted"/>
<dbReference type="RefSeq" id="WP_071081667.1">
    <property type="nucleotide sequence ID" value="NZ_MBLM01000001.1"/>
</dbReference>
<feature type="signal peptide" evidence="2">
    <location>
        <begin position="1"/>
        <end position="22"/>
    </location>
</feature>
<keyword evidence="1" id="KW-0472">Membrane</keyword>
<gene>
    <name evidence="3" type="ORF">CC117_00065</name>
</gene>
<protein>
    <submittedName>
        <fullName evidence="3">Uncharacterized protein</fullName>
    </submittedName>
</protein>
<evidence type="ECO:0000256" key="2">
    <source>
        <dbReference type="SAM" id="SignalP"/>
    </source>
</evidence>
<feature type="transmembrane region" description="Helical" evidence="1">
    <location>
        <begin position="38"/>
        <end position="65"/>
    </location>
</feature>
<reference evidence="4" key="1">
    <citation type="submission" date="2016-07" db="EMBL/GenBank/DDBJ databases">
        <title>Sequence Frankia sp. strain CcI1.17.</title>
        <authorList>
            <person name="Ghodhbane-Gtari F."/>
            <person name="Swanson E."/>
            <person name="Gueddou A."/>
            <person name="Morris K."/>
            <person name="Hezbri K."/>
            <person name="Ktari A."/>
            <person name="Nouioui I."/>
            <person name="Abebe-Akele F."/>
            <person name="Simpson S."/>
            <person name="Thomas K."/>
            <person name="Gtari M."/>
            <person name="Tisa L.S."/>
            <person name="Hurst S."/>
        </authorList>
    </citation>
    <scope>NUCLEOTIDE SEQUENCE [LARGE SCALE GENOMIC DNA]</scope>
    <source>
        <strain evidence="4">Cc1.17</strain>
    </source>
</reference>
<dbReference type="AlphaFoldDB" id="A0A1S1RIP4"/>